<evidence type="ECO:0000256" key="1">
    <source>
        <dbReference type="SAM" id="MobiDB-lite"/>
    </source>
</evidence>
<keyword evidence="2" id="KW-0472">Membrane</keyword>
<feature type="non-terminal residue" evidence="3">
    <location>
        <position position="1"/>
    </location>
</feature>
<organism evidence="3">
    <name type="scientific">Solanum chacoense</name>
    <name type="common">Chaco potato</name>
    <dbReference type="NCBI Taxonomy" id="4108"/>
    <lineage>
        <taxon>Eukaryota</taxon>
        <taxon>Viridiplantae</taxon>
        <taxon>Streptophyta</taxon>
        <taxon>Embryophyta</taxon>
        <taxon>Tracheophyta</taxon>
        <taxon>Spermatophyta</taxon>
        <taxon>Magnoliopsida</taxon>
        <taxon>eudicotyledons</taxon>
        <taxon>Gunneridae</taxon>
        <taxon>Pentapetalae</taxon>
        <taxon>asterids</taxon>
        <taxon>lamiids</taxon>
        <taxon>Solanales</taxon>
        <taxon>Solanaceae</taxon>
        <taxon>Solanoideae</taxon>
        <taxon>Solaneae</taxon>
        <taxon>Solanum</taxon>
    </lineage>
</organism>
<feature type="region of interest" description="Disordered" evidence="1">
    <location>
        <begin position="18"/>
        <end position="47"/>
    </location>
</feature>
<keyword evidence="2" id="KW-1133">Transmembrane helix</keyword>
<dbReference type="EMBL" id="GEDG01021760">
    <property type="protein sequence ID" value="JAP18045.1"/>
    <property type="molecule type" value="Transcribed_RNA"/>
</dbReference>
<dbReference type="AlphaFoldDB" id="A0A0V0HCR6"/>
<reference evidence="3" key="1">
    <citation type="submission" date="2015-12" db="EMBL/GenBank/DDBJ databases">
        <title>Gene expression during late stages of embryo sac development: a critical building block for successful pollen-pistil interactions.</title>
        <authorList>
            <person name="Liu Y."/>
            <person name="Joly V."/>
            <person name="Sabar M."/>
            <person name="Matton D.P."/>
        </authorList>
    </citation>
    <scope>NUCLEOTIDE SEQUENCE</scope>
</reference>
<evidence type="ECO:0000313" key="3">
    <source>
        <dbReference type="EMBL" id="JAP18045.1"/>
    </source>
</evidence>
<keyword evidence="2" id="KW-0812">Transmembrane</keyword>
<sequence length="88" mass="9759">PFIILLYFAGHWQSRVPANIKPQPANHQDPTTGRQIQPAPTNDNTNSKTRLVTQISLLLISILCHYIGIIVVHRSSGCVCLCYGDSFV</sequence>
<accession>A0A0V0HCR6</accession>
<feature type="transmembrane region" description="Helical" evidence="2">
    <location>
        <begin position="51"/>
        <end position="72"/>
    </location>
</feature>
<feature type="compositionally biased region" description="Polar residues" evidence="1">
    <location>
        <begin position="25"/>
        <end position="47"/>
    </location>
</feature>
<name>A0A0V0HCR6_SOLCH</name>
<proteinExistence type="predicted"/>
<evidence type="ECO:0000256" key="2">
    <source>
        <dbReference type="SAM" id="Phobius"/>
    </source>
</evidence>
<protein>
    <submittedName>
        <fullName evidence="3">Putative ovule protein</fullName>
    </submittedName>
</protein>